<protein>
    <submittedName>
        <fullName evidence="1">Uncharacterized protein</fullName>
    </submittedName>
</protein>
<evidence type="ECO:0000313" key="2">
    <source>
        <dbReference type="Proteomes" id="UP000198922"/>
    </source>
</evidence>
<dbReference type="EMBL" id="FNAT01000008">
    <property type="protein sequence ID" value="SDF16292.1"/>
    <property type="molecule type" value="Genomic_DNA"/>
</dbReference>
<gene>
    <name evidence="1" type="ORF">SAMN04488567_3531</name>
</gene>
<proteinExistence type="predicted"/>
<keyword evidence="2" id="KW-1185">Reference proteome</keyword>
<evidence type="ECO:0000313" key="1">
    <source>
        <dbReference type="EMBL" id="SDF16292.1"/>
    </source>
</evidence>
<dbReference type="Proteomes" id="UP000198922">
    <property type="component" value="Unassembled WGS sequence"/>
</dbReference>
<organism evidence="1 2">
    <name type="scientific">Limimaricola pyoseonensis</name>
    <dbReference type="NCBI Taxonomy" id="521013"/>
    <lineage>
        <taxon>Bacteria</taxon>
        <taxon>Pseudomonadati</taxon>
        <taxon>Pseudomonadota</taxon>
        <taxon>Alphaproteobacteria</taxon>
        <taxon>Rhodobacterales</taxon>
        <taxon>Paracoccaceae</taxon>
        <taxon>Limimaricola</taxon>
    </lineage>
</organism>
<name>A0A1G7IU74_9RHOB</name>
<accession>A0A1G7IU74</accession>
<reference evidence="2" key="1">
    <citation type="submission" date="2016-10" db="EMBL/GenBank/DDBJ databases">
        <authorList>
            <person name="Varghese N."/>
            <person name="Submissions S."/>
        </authorList>
    </citation>
    <scope>NUCLEOTIDE SEQUENCE [LARGE SCALE GENOMIC DNA]</scope>
    <source>
        <strain evidence="2">DSM 21424</strain>
    </source>
</reference>
<dbReference type="AlphaFoldDB" id="A0A1G7IU74"/>
<sequence>MSMLCAVLATWFANCAPELPPEATQLTEAVMLRPVVEEAITLANRLLSVSNEPYKVTTSWSRDSRASDANEIVVYLMQSPASPAARAAQRNRTAEVLSAMQADQSGIDDGAFDCGELDDCIDQLYPEETVNLAMRTLNELTRWEVGKTRKECRCIVLIEHDLRMFELVFGADWDRYILLTRFAGFPGELEAAIKEGRLPEALTDGETVTLAAMLTLILLHEVGHSTSYSISSTETTMASGLDELIDDLHEERREELRADAFTGSVLRRACFDRRLVPAEENACLAAAELSMLTFIVGMKGKSREARCLRFLDTVPGYPNWQARFMTINLIQHPGPSSIGLLRDYVETRNSLVQLSWLSDVPVCSSALAN</sequence>